<evidence type="ECO:0000256" key="1">
    <source>
        <dbReference type="PIRSR" id="PIRSR000705-1"/>
    </source>
</evidence>
<dbReference type="Proteomes" id="UP000177950">
    <property type="component" value="Unassembled WGS sequence"/>
</dbReference>
<dbReference type="PANTHER" id="PTHR10513">
    <property type="entry name" value="DEOXYNUCLEOSIDE KINASE"/>
    <property type="match status" value="1"/>
</dbReference>
<feature type="domain" description="Deoxynucleoside kinase" evidence="3">
    <location>
        <begin position="1"/>
        <end position="184"/>
    </location>
</feature>
<dbReference type="AlphaFoldDB" id="A0A1F6UJW7"/>
<dbReference type="EMBL" id="MFSV01000121">
    <property type="protein sequence ID" value="OGI57655.1"/>
    <property type="molecule type" value="Genomic_DNA"/>
</dbReference>
<reference evidence="4 5" key="1">
    <citation type="journal article" date="2016" name="Nat. Commun.">
        <title>Thousands of microbial genomes shed light on interconnected biogeochemical processes in an aquifer system.</title>
        <authorList>
            <person name="Anantharaman K."/>
            <person name="Brown C.T."/>
            <person name="Hug L.A."/>
            <person name="Sharon I."/>
            <person name="Castelle C.J."/>
            <person name="Probst A.J."/>
            <person name="Thomas B.C."/>
            <person name="Singh A."/>
            <person name="Wilkins M.J."/>
            <person name="Karaoz U."/>
            <person name="Brodie E.L."/>
            <person name="Williams K.H."/>
            <person name="Hubbard S.S."/>
            <person name="Banfield J.F."/>
        </authorList>
    </citation>
    <scope>NUCLEOTIDE SEQUENCE [LARGE SCALE GENOMIC DNA]</scope>
</reference>
<keyword evidence="4" id="KW-0418">Kinase</keyword>
<dbReference type="PIRSF" id="PIRSF000705">
    <property type="entry name" value="DNK"/>
    <property type="match status" value="1"/>
</dbReference>
<keyword evidence="4" id="KW-0808">Transferase</keyword>
<dbReference type="InterPro" id="IPR002624">
    <property type="entry name" value="DCK/DGK"/>
</dbReference>
<dbReference type="GO" id="GO:0005737">
    <property type="term" value="C:cytoplasm"/>
    <property type="evidence" value="ECO:0007669"/>
    <property type="project" value="TreeGrafter"/>
</dbReference>
<dbReference type="GO" id="GO:0005524">
    <property type="term" value="F:ATP binding"/>
    <property type="evidence" value="ECO:0007669"/>
    <property type="project" value="UniProtKB-KW"/>
</dbReference>
<dbReference type="GO" id="GO:0019136">
    <property type="term" value="F:deoxynucleoside kinase activity"/>
    <property type="evidence" value="ECO:0007669"/>
    <property type="project" value="InterPro"/>
</dbReference>
<dbReference type="CDD" id="cd01673">
    <property type="entry name" value="dNK"/>
    <property type="match status" value="1"/>
</dbReference>
<dbReference type="InterPro" id="IPR031314">
    <property type="entry name" value="DNK_dom"/>
</dbReference>
<evidence type="ECO:0000313" key="5">
    <source>
        <dbReference type="Proteomes" id="UP000177950"/>
    </source>
</evidence>
<feature type="binding site" evidence="2">
    <location>
        <begin position="123"/>
        <end position="127"/>
    </location>
    <ligand>
        <name>ATP</name>
        <dbReference type="ChEBI" id="CHEBI:30616"/>
    </ligand>
</feature>
<protein>
    <submittedName>
        <fullName evidence="4">Deoxyadenosine kinase</fullName>
    </submittedName>
</protein>
<proteinExistence type="predicted"/>
<dbReference type="InterPro" id="IPR050566">
    <property type="entry name" value="Deoxyribonucleoside_kinase"/>
</dbReference>
<dbReference type="Pfam" id="PF01712">
    <property type="entry name" value="dNK"/>
    <property type="match status" value="1"/>
</dbReference>
<keyword evidence="2" id="KW-0067">ATP-binding</keyword>
<organism evidence="4 5">
    <name type="scientific">Candidatus Muproteobacteria bacterium RBG_19FT_COMBO_61_10</name>
    <dbReference type="NCBI Taxonomy" id="1817761"/>
    <lineage>
        <taxon>Bacteria</taxon>
        <taxon>Pseudomonadati</taxon>
        <taxon>Pseudomonadota</taxon>
        <taxon>Candidatus Muproteobacteria</taxon>
    </lineage>
</organism>
<dbReference type="Gene3D" id="3.40.50.300">
    <property type="entry name" value="P-loop containing nucleotide triphosphate hydrolases"/>
    <property type="match status" value="1"/>
</dbReference>
<evidence type="ECO:0000313" key="4">
    <source>
        <dbReference type="EMBL" id="OGI57655.1"/>
    </source>
</evidence>
<comment type="caution">
    <text evidence="4">The sequence shown here is derived from an EMBL/GenBank/DDBJ whole genome shotgun (WGS) entry which is preliminary data.</text>
</comment>
<evidence type="ECO:0000259" key="3">
    <source>
        <dbReference type="Pfam" id="PF01712"/>
    </source>
</evidence>
<name>A0A1F6UJW7_9PROT</name>
<dbReference type="InterPro" id="IPR027417">
    <property type="entry name" value="P-loop_NTPase"/>
</dbReference>
<dbReference type="PANTHER" id="PTHR10513:SF46">
    <property type="entry name" value="DEOXYGUANOSINE KINASE"/>
    <property type="match status" value="1"/>
</dbReference>
<feature type="active site" description="Proton acceptor" evidence="1">
    <location>
        <position position="71"/>
    </location>
</feature>
<accession>A0A1F6UJW7</accession>
<dbReference type="SUPFAM" id="SSF52540">
    <property type="entry name" value="P-loop containing nucleoside triphosphate hydrolases"/>
    <property type="match status" value="1"/>
</dbReference>
<keyword evidence="2" id="KW-0547">Nucleotide-binding</keyword>
<sequence>AGKTTLAHKLSQAFGSDLLLERPEDNPFLERFYQSRQQYALPTQLYFLFQRVRQMQAIKQGDMFRPVHVADFLLEKDSLFARLNLDDDEWRLYEQVYTQLSLDVPVPDLVIYLQAPVEVLVERVRRRGKDYERHIERGYLESIVEGYTRFFYHYTAAPLLVVNAAEVNFVDSEQDFRVLLDHLRHVRSGRHFFNPLPAST</sequence>
<feature type="non-terminal residue" evidence="4">
    <location>
        <position position="1"/>
    </location>
</feature>
<evidence type="ECO:0000256" key="2">
    <source>
        <dbReference type="PIRSR" id="PIRSR000705-3"/>
    </source>
</evidence>
<gene>
    <name evidence="4" type="ORF">A2V58_02640</name>
</gene>